<keyword evidence="4" id="KW-0479">Metal-binding</keyword>
<evidence type="ECO:0000256" key="8">
    <source>
        <dbReference type="ARBA" id="ARBA00023204"/>
    </source>
</evidence>
<evidence type="ECO:0000256" key="4">
    <source>
        <dbReference type="ARBA" id="ARBA00022723"/>
    </source>
</evidence>
<keyword evidence="11" id="KW-1185">Reference proteome</keyword>
<dbReference type="SUPFAM" id="SSF56219">
    <property type="entry name" value="DNase I-like"/>
    <property type="match status" value="1"/>
</dbReference>
<evidence type="ECO:0000256" key="5">
    <source>
        <dbReference type="ARBA" id="ARBA00022763"/>
    </source>
</evidence>
<dbReference type="InterPro" id="IPR051547">
    <property type="entry name" value="TDP2-like"/>
</dbReference>
<dbReference type="GO" id="GO:0046872">
    <property type="term" value="F:metal ion binding"/>
    <property type="evidence" value="ECO:0007669"/>
    <property type="project" value="UniProtKB-KW"/>
</dbReference>
<dbReference type="GO" id="GO:0005737">
    <property type="term" value="C:cytoplasm"/>
    <property type="evidence" value="ECO:0007669"/>
    <property type="project" value="TreeGrafter"/>
</dbReference>
<dbReference type="Gene3D" id="3.60.10.10">
    <property type="entry name" value="Endonuclease/exonuclease/phosphatase"/>
    <property type="match status" value="1"/>
</dbReference>
<dbReference type="GO" id="GO:0070260">
    <property type="term" value="F:5'-tyrosyl-DNA phosphodiesterase activity"/>
    <property type="evidence" value="ECO:0007669"/>
    <property type="project" value="TreeGrafter"/>
</dbReference>
<dbReference type="GO" id="GO:0006302">
    <property type="term" value="P:double-strand break repair"/>
    <property type="evidence" value="ECO:0007669"/>
    <property type="project" value="TreeGrafter"/>
</dbReference>
<dbReference type="InterPro" id="IPR005135">
    <property type="entry name" value="Endo/exonuclease/phosphatase"/>
</dbReference>
<comment type="cofactor">
    <cofactor evidence="2">
        <name>Mg(2+)</name>
        <dbReference type="ChEBI" id="CHEBI:18420"/>
    </cofactor>
</comment>
<evidence type="ECO:0000256" key="7">
    <source>
        <dbReference type="ARBA" id="ARBA00022842"/>
    </source>
</evidence>
<comment type="cofactor">
    <cofactor evidence="1">
        <name>Mn(2+)</name>
        <dbReference type="ChEBI" id="CHEBI:29035"/>
    </cofactor>
</comment>
<sequence length="330" mass="36125">MTYVAELPLVTADQKSSIMTAPRTAESHRALLQSLPSMNTVQVGGDACETALPKQISAVAWNVERSLFPLENAELLADLKLDIVLLSEVDHGMARTGQQHTTEVMANALNMQYAFGVEFQELDLGGPTERAYCSDNFNACGWHGNAILSSVPFIAVKLIRLDDHGHWFSSDELNADPEQPRVGGRMAIAAILPRDGGTICVVSTHLESNADARYRATQFEHILDAIDDFAPDMPVLIGGDLNTGNHQPPDFDWKDETLFAKAEARGYTWDATPSGMTTRSSLITPHPNRKMKLDWFCTRGLSCIDTAMIPALSKTGKPLSDHEAIWCSVS</sequence>
<dbReference type="Pfam" id="PF03372">
    <property type="entry name" value="Exo_endo_phos"/>
    <property type="match status" value="1"/>
</dbReference>
<dbReference type="Proteomes" id="UP000070371">
    <property type="component" value="Chromosome"/>
</dbReference>
<accession>A0A126V586</accession>
<keyword evidence="7" id="KW-0460">Magnesium</keyword>
<evidence type="ECO:0000256" key="1">
    <source>
        <dbReference type="ARBA" id="ARBA00001936"/>
    </source>
</evidence>
<protein>
    <submittedName>
        <fullName evidence="10">Endonuclease</fullName>
    </submittedName>
</protein>
<name>A0A126V586_9RHOB</name>
<dbReference type="EMBL" id="CP014327">
    <property type="protein sequence ID" value="AML53307.1"/>
    <property type="molecule type" value="Genomic_DNA"/>
</dbReference>
<keyword evidence="6" id="KW-0378">Hydrolase</keyword>
<evidence type="ECO:0000256" key="6">
    <source>
        <dbReference type="ARBA" id="ARBA00022801"/>
    </source>
</evidence>
<proteinExistence type="predicted"/>
<gene>
    <name evidence="10" type="ORF">RC74_20470</name>
</gene>
<dbReference type="STRING" id="1579316.RC74_20470"/>
<evidence type="ECO:0000313" key="10">
    <source>
        <dbReference type="EMBL" id="AML53307.1"/>
    </source>
</evidence>
<dbReference type="RefSeq" id="WP_039003296.1">
    <property type="nucleotide sequence ID" value="NZ_CP014327.1"/>
</dbReference>
<evidence type="ECO:0000259" key="9">
    <source>
        <dbReference type="Pfam" id="PF03372"/>
    </source>
</evidence>
<feature type="domain" description="Endonuclease/exonuclease/phosphatase" evidence="9">
    <location>
        <begin position="60"/>
        <end position="300"/>
    </location>
</feature>
<dbReference type="GO" id="GO:0003697">
    <property type="term" value="F:single-stranded DNA binding"/>
    <property type="evidence" value="ECO:0007669"/>
    <property type="project" value="TreeGrafter"/>
</dbReference>
<keyword evidence="8" id="KW-0234">DNA repair</keyword>
<evidence type="ECO:0000313" key="11">
    <source>
        <dbReference type="Proteomes" id="UP000070371"/>
    </source>
</evidence>
<keyword evidence="3" id="KW-0540">Nuclease</keyword>
<dbReference type="OrthoDB" id="8047712at2"/>
<dbReference type="GO" id="GO:0004519">
    <property type="term" value="F:endonuclease activity"/>
    <property type="evidence" value="ECO:0007669"/>
    <property type="project" value="UniProtKB-KW"/>
</dbReference>
<dbReference type="AlphaFoldDB" id="A0A126V586"/>
<evidence type="ECO:0000256" key="2">
    <source>
        <dbReference type="ARBA" id="ARBA00001946"/>
    </source>
</evidence>
<reference evidence="10 11" key="1">
    <citation type="submission" date="2016-02" db="EMBL/GenBank/DDBJ databases">
        <title>Complete genome sequence of Halocynthiibacter arcticus PAMC 20958t from arctic marine sediment.</title>
        <authorList>
            <person name="Lee Y.M."/>
            <person name="Baek K."/>
            <person name="Lee H.K."/>
            <person name="Shin S.C."/>
        </authorList>
    </citation>
    <scope>NUCLEOTIDE SEQUENCE [LARGE SCALE GENOMIC DNA]</scope>
    <source>
        <strain evidence="10">PAMC 20958</strain>
    </source>
</reference>
<organism evidence="10 11">
    <name type="scientific">Falsihalocynthiibacter arcticus</name>
    <dbReference type="NCBI Taxonomy" id="1579316"/>
    <lineage>
        <taxon>Bacteria</taxon>
        <taxon>Pseudomonadati</taxon>
        <taxon>Pseudomonadota</taxon>
        <taxon>Alphaproteobacteria</taxon>
        <taxon>Rhodobacterales</taxon>
        <taxon>Roseobacteraceae</taxon>
        <taxon>Falsihalocynthiibacter</taxon>
    </lineage>
</organism>
<dbReference type="PANTHER" id="PTHR15822:SF4">
    <property type="entry name" value="TYROSYL-DNA PHOSPHODIESTERASE 2"/>
    <property type="match status" value="1"/>
</dbReference>
<evidence type="ECO:0000256" key="3">
    <source>
        <dbReference type="ARBA" id="ARBA00022722"/>
    </source>
</evidence>
<keyword evidence="5" id="KW-0227">DNA damage</keyword>
<keyword evidence="10" id="KW-0255">Endonuclease</keyword>
<dbReference type="KEGG" id="hat:RC74_20470"/>
<dbReference type="PANTHER" id="PTHR15822">
    <property type="entry name" value="TRAF AND TNF RECEPTOR-ASSOCIATED PROTEIN"/>
    <property type="match status" value="1"/>
</dbReference>
<dbReference type="InterPro" id="IPR036691">
    <property type="entry name" value="Endo/exonu/phosph_ase_sf"/>
</dbReference>